<evidence type="ECO:0000256" key="3">
    <source>
        <dbReference type="ARBA" id="ARBA00060902"/>
    </source>
</evidence>
<comment type="similarity">
    <text evidence="3">Belongs to the TO family.</text>
</comment>
<dbReference type="PANTHER" id="PTHR11008:SF35">
    <property type="entry name" value="PROTEIN TAKEOUT-LIKE PROTEIN"/>
    <property type="match status" value="1"/>
</dbReference>
<sequence>MVAMHHILVFVAVVIAQVHGEQQTPEYILPCSRSDPELNSCIRNSFNHLRTYVVNGLKDLDVPPLDPLNIKEMAMENNAGAVQVKALFTDILVKGGSNYTIKDVRADINKYRIDVSVTIPRVETRGKYEIIGRVLLLPVQSSGEFWTEFLNISAIGKLYGREVERDGEKYMNIDKIFLDFNMKNARFKVKDNINNGNVLVNISAIGKLYGREVERDGEKYMNIDKIFLDFNMKNARFKVKDNINNGNVLGEAINQFLNSNAHELVQEMRPAASQSIAKLAKQLINSAFNRIPLRVWLLD</sequence>
<dbReference type="EMBL" id="AJWK01028285">
    <property type="status" value="NOT_ANNOTATED_CDS"/>
    <property type="molecule type" value="Genomic_DNA"/>
</dbReference>
<dbReference type="GO" id="GO:0005615">
    <property type="term" value="C:extracellular space"/>
    <property type="evidence" value="ECO:0007669"/>
    <property type="project" value="TreeGrafter"/>
</dbReference>
<keyword evidence="2" id="KW-0090">Biological rhythms</keyword>
<dbReference type="AlphaFoldDB" id="A0A1B0CU10"/>
<proteinExistence type="inferred from homology"/>
<dbReference type="EnsemblMetazoa" id="LLOJ008361-RA">
    <property type="protein sequence ID" value="LLOJ008361-PA"/>
    <property type="gene ID" value="LLOJ008361"/>
</dbReference>
<dbReference type="Gene3D" id="3.15.10.30">
    <property type="entry name" value="Haemolymph juvenile hormone binding protein"/>
    <property type="match status" value="2"/>
</dbReference>
<keyword evidence="6" id="KW-1185">Reference proteome</keyword>
<protein>
    <submittedName>
        <fullName evidence="5">Uncharacterized protein</fullName>
    </submittedName>
</protein>
<keyword evidence="1 4" id="KW-0732">Signal</keyword>
<feature type="signal peptide" evidence="4">
    <location>
        <begin position="1"/>
        <end position="20"/>
    </location>
</feature>
<dbReference type="InterPro" id="IPR010562">
    <property type="entry name" value="Haemolymph_juvenile_hormone-bd"/>
</dbReference>
<dbReference type="FunFam" id="3.15.10.30:FF:000001">
    <property type="entry name" value="Takeout-like protein 1"/>
    <property type="match status" value="1"/>
</dbReference>
<dbReference type="Pfam" id="PF06585">
    <property type="entry name" value="JHBP"/>
    <property type="match status" value="2"/>
</dbReference>
<evidence type="ECO:0000313" key="6">
    <source>
        <dbReference type="Proteomes" id="UP000092461"/>
    </source>
</evidence>
<dbReference type="InterPro" id="IPR038606">
    <property type="entry name" value="To_sf"/>
</dbReference>
<reference evidence="5" key="1">
    <citation type="submission" date="2020-05" db="UniProtKB">
        <authorList>
            <consortium name="EnsemblMetazoa"/>
        </authorList>
    </citation>
    <scope>IDENTIFICATION</scope>
    <source>
        <strain evidence="5">Jacobina</strain>
    </source>
</reference>
<evidence type="ECO:0000313" key="5">
    <source>
        <dbReference type="EnsemblMetazoa" id="LLOJ008361-PA"/>
    </source>
</evidence>
<evidence type="ECO:0000256" key="1">
    <source>
        <dbReference type="ARBA" id="ARBA00022729"/>
    </source>
</evidence>
<dbReference type="VEuPathDB" id="VectorBase:LLOJ008361"/>
<accession>A0A1B0CU10</accession>
<organism evidence="5 6">
    <name type="scientific">Lutzomyia longipalpis</name>
    <name type="common">Sand fly</name>
    <dbReference type="NCBI Taxonomy" id="7200"/>
    <lineage>
        <taxon>Eukaryota</taxon>
        <taxon>Metazoa</taxon>
        <taxon>Ecdysozoa</taxon>
        <taxon>Arthropoda</taxon>
        <taxon>Hexapoda</taxon>
        <taxon>Insecta</taxon>
        <taxon>Pterygota</taxon>
        <taxon>Neoptera</taxon>
        <taxon>Endopterygota</taxon>
        <taxon>Diptera</taxon>
        <taxon>Nematocera</taxon>
        <taxon>Psychodoidea</taxon>
        <taxon>Psychodidae</taxon>
        <taxon>Lutzomyia</taxon>
        <taxon>Lutzomyia</taxon>
    </lineage>
</organism>
<dbReference type="EMBL" id="AJWK01028283">
    <property type="status" value="NOT_ANNOTATED_CDS"/>
    <property type="molecule type" value="Genomic_DNA"/>
</dbReference>
<dbReference type="VEuPathDB" id="VectorBase:LLONM1_008805"/>
<dbReference type="EMBL" id="AJWK01028284">
    <property type="status" value="NOT_ANNOTATED_CDS"/>
    <property type="molecule type" value="Genomic_DNA"/>
</dbReference>
<name>A0A1B0CU10_LUTLO</name>
<dbReference type="Proteomes" id="UP000092461">
    <property type="component" value="Unassembled WGS sequence"/>
</dbReference>
<dbReference type="PANTHER" id="PTHR11008">
    <property type="entry name" value="PROTEIN TAKEOUT-LIKE PROTEIN"/>
    <property type="match status" value="1"/>
</dbReference>
<evidence type="ECO:0000256" key="4">
    <source>
        <dbReference type="SAM" id="SignalP"/>
    </source>
</evidence>
<dbReference type="GO" id="GO:0007623">
    <property type="term" value="P:circadian rhythm"/>
    <property type="evidence" value="ECO:0007669"/>
    <property type="project" value="UniProtKB-ARBA"/>
</dbReference>
<dbReference type="SMART" id="SM00700">
    <property type="entry name" value="JHBP"/>
    <property type="match status" value="1"/>
</dbReference>
<feature type="chain" id="PRO_5008406155" evidence="4">
    <location>
        <begin position="21"/>
        <end position="299"/>
    </location>
</feature>
<evidence type="ECO:0000256" key="2">
    <source>
        <dbReference type="ARBA" id="ARBA00023108"/>
    </source>
</evidence>